<name>A0A0P1B1G1_PLAHL</name>
<protein>
    <submittedName>
        <fullName evidence="1">Uncharacterized protein</fullName>
    </submittedName>
</protein>
<reference evidence="2" key="1">
    <citation type="submission" date="2014-09" db="EMBL/GenBank/DDBJ databases">
        <authorList>
            <person name="Sharma Rahul"/>
            <person name="Thines Marco"/>
        </authorList>
    </citation>
    <scope>NUCLEOTIDE SEQUENCE [LARGE SCALE GENOMIC DNA]</scope>
</reference>
<dbReference type="Proteomes" id="UP000054928">
    <property type="component" value="Unassembled WGS sequence"/>
</dbReference>
<dbReference type="RefSeq" id="XP_024584883.1">
    <property type="nucleotide sequence ID" value="XM_024719600.1"/>
</dbReference>
<sequence length="68" mass="7528">MADLLPKLKVPQENSGVHYNEVLSRTGRCTRDVTSSGQRFAKAEFQPLQAIFLHGCWGFPTIAVTHGN</sequence>
<evidence type="ECO:0000313" key="2">
    <source>
        <dbReference type="Proteomes" id="UP000054928"/>
    </source>
</evidence>
<proteinExistence type="predicted"/>
<organism evidence="1 2">
    <name type="scientific">Plasmopara halstedii</name>
    <name type="common">Downy mildew of sunflower</name>
    <dbReference type="NCBI Taxonomy" id="4781"/>
    <lineage>
        <taxon>Eukaryota</taxon>
        <taxon>Sar</taxon>
        <taxon>Stramenopiles</taxon>
        <taxon>Oomycota</taxon>
        <taxon>Peronosporomycetes</taxon>
        <taxon>Peronosporales</taxon>
        <taxon>Peronosporaceae</taxon>
        <taxon>Plasmopara</taxon>
    </lineage>
</organism>
<evidence type="ECO:0000313" key="1">
    <source>
        <dbReference type="EMBL" id="CEG48514.1"/>
    </source>
</evidence>
<dbReference type="GeneID" id="36401388"/>
<dbReference type="AlphaFoldDB" id="A0A0P1B1G1"/>
<dbReference type="EMBL" id="CCYD01002939">
    <property type="protein sequence ID" value="CEG48514.1"/>
    <property type="molecule type" value="Genomic_DNA"/>
</dbReference>
<accession>A0A0P1B1G1</accession>
<keyword evidence="2" id="KW-1185">Reference proteome</keyword>